<dbReference type="EMBL" id="KZ852078">
    <property type="protein sequence ID" value="RDH28253.1"/>
    <property type="molecule type" value="Genomic_DNA"/>
</dbReference>
<gene>
    <name evidence="1" type="ORF">BDQ94DRAFT_152403</name>
</gene>
<reference evidence="1 2" key="1">
    <citation type="submission" date="2018-07" db="EMBL/GenBank/DDBJ databases">
        <title>The genomes of Aspergillus section Nigri reveals drivers in fungal speciation.</title>
        <authorList>
            <consortium name="DOE Joint Genome Institute"/>
            <person name="Vesth T.C."/>
            <person name="Nybo J."/>
            <person name="Theobald S."/>
            <person name="Brandl J."/>
            <person name="Frisvad J.C."/>
            <person name="Nielsen K.F."/>
            <person name="Lyhne E.K."/>
            <person name="Kogle M.E."/>
            <person name="Kuo A."/>
            <person name="Riley R."/>
            <person name="Clum A."/>
            <person name="Nolan M."/>
            <person name="Lipzen A."/>
            <person name="Salamov A."/>
            <person name="Henrissat B."/>
            <person name="Wiebenga A."/>
            <person name="De vries R.P."/>
            <person name="Grigoriev I.V."/>
            <person name="Mortensen U.H."/>
            <person name="Andersen M.R."/>
            <person name="Baker S.E."/>
        </authorList>
    </citation>
    <scope>NUCLEOTIDE SEQUENCE [LARGE SCALE GENOMIC DNA]</scope>
    <source>
        <strain evidence="1 2">CBS 139.54b</strain>
    </source>
</reference>
<organism evidence="1 2">
    <name type="scientific">Aspergillus welwitschiae</name>
    <dbReference type="NCBI Taxonomy" id="1341132"/>
    <lineage>
        <taxon>Eukaryota</taxon>
        <taxon>Fungi</taxon>
        <taxon>Dikarya</taxon>
        <taxon>Ascomycota</taxon>
        <taxon>Pezizomycotina</taxon>
        <taxon>Eurotiomycetes</taxon>
        <taxon>Eurotiomycetidae</taxon>
        <taxon>Eurotiales</taxon>
        <taxon>Aspergillaceae</taxon>
        <taxon>Aspergillus</taxon>
        <taxon>Aspergillus subgen. Circumdati</taxon>
    </lineage>
</organism>
<proteinExistence type="predicted"/>
<dbReference type="RefSeq" id="XP_026621275.1">
    <property type="nucleotide sequence ID" value="XM_026767963.1"/>
</dbReference>
<dbReference type="AlphaFoldDB" id="A0A3F3PN38"/>
<dbReference type="Proteomes" id="UP000253729">
    <property type="component" value="Unassembled WGS sequence"/>
</dbReference>
<keyword evidence="2" id="KW-1185">Reference proteome</keyword>
<evidence type="ECO:0000313" key="1">
    <source>
        <dbReference type="EMBL" id="RDH28253.1"/>
    </source>
</evidence>
<name>A0A3F3PN38_9EURO</name>
<dbReference type="GeneID" id="38136319"/>
<sequence length="129" mass="13328">MLVSAGLYASPGAVVKIFLAAFPLAALEVVELAGCFRFLEEELAEAGAAPSSNLAENEEVPGIKSLAAAAPLAPLTAVRLFRDVADETGSSLSALTPLTKLPETPLLRLADLETGWAISRSTSMSRSSA</sequence>
<protein>
    <submittedName>
        <fullName evidence="1">Uncharacterized protein</fullName>
    </submittedName>
</protein>
<accession>A0A3F3PN38</accession>
<evidence type="ECO:0000313" key="2">
    <source>
        <dbReference type="Proteomes" id="UP000253729"/>
    </source>
</evidence>